<comment type="caution">
    <text evidence="1">The sequence shown here is derived from an EMBL/GenBank/DDBJ whole genome shotgun (WGS) entry which is preliminary data.</text>
</comment>
<dbReference type="GeneID" id="98154587"/>
<dbReference type="RefSeq" id="XP_070901437.1">
    <property type="nucleotide sequence ID" value="XM_071039423.1"/>
</dbReference>
<name>A0ABR4KQL5_9EURO</name>
<evidence type="ECO:0000313" key="1">
    <source>
        <dbReference type="EMBL" id="KAL2854573.1"/>
    </source>
</evidence>
<organism evidence="1 2">
    <name type="scientific">Aspergillus pseudodeflectus</name>
    <dbReference type="NCBI Taxonomy" id="176178"/>
    <lineage>
        <taxon>Eukaryota</taxon>
        <taxon>Fungi</taxon>
        <taxon>Dikarya</taxon>
        <taxon>Ascomycota</taxon>
        <taxon>Pezizomycotina</taxon>
        <taxon>Eurotiomycetes</taxon>
        <taxon>Eurotiomycetidae</taxon>
        <taxon>Eurotiales</taxon>
        <taxon>Aspergillaceae</taxon>
        <taxon>Aspergillus</taxon>
        <taxon>Aspergillus subgen. Nidulantes</taxon>
    </lineage>
</organism>
<keyword evidence="2" id="KW-1185">Reference proteome</keyword>
<accession>A0ABR4KQL5</accession>
<protein>
    <submittedName>
        <fullName evidence="1">Uncharacterized protein</fullName>
    </submittedName>
</protein>
<dbReference type="Proteomes" id="UP001610444">
    <property type="component" value="Unassembled WGS sequence"/>
</dbReference>
<sequence length="161" mass="17895">MSGKDGIPGSQVIQEIVSVVAFGVNMPTLICCRGLHLTPDKFRLILSTLLYLRQYFSCLVVEPTVYMGGIIISIRLVQSQARYILFQTPIPALCHILPILLCRTLHRVVVLVNAQRQDAKSAGGTASMTAREIRTRLKWRCLTSFLDNHSLVLEKNAKASS</sequence>
<dbReference type="EMBL" id="JBFXLR010000011">
    <property type="protein sequence ID" value="KAL2854573.1"/>
    <property type="molecule type" value="Genomic_DNA"/>
</dbReference>
<reference evidence="1 2" key="1">
    <citation type="submission" date="2024-07" db="EMBL/GenBank/DDBJ databases">
        <title>Section-level genome sequencing and comparative genomics of Aspergillus sections Usti and Cavernicolus.</title>
        <authorList>
            <consortium name="Lawrence Berkeley National Laboratory"/>
            <person name="Nybo J.L."/>
            <person name="Vesth T.C."/>
            <person name="Theobald S."/>
            <person name="Frisvad J.C."/>
            <person name="Larsen T.O."/>
            <person name="Kjaerboelling I."/>
            <person name="Rothschild-Mancinelli K."/>
            <person name="Lyhne E.K."/>
            <person name="Kogle M.E."/>
            <person name="Barry K."/>
            <person name="Clum A."/>
            <person name="Na H."/>
            <person name="Ledsgaard L."/>
            <person name="Lin J."/>
            <person name="Lipzen A."/>
            <person name="Kuo A."/>
            <person name="Riley R."/>
            <person name="Mondo S."/>
            <person name="LaButti K."/>
            <person name="Haridas S."/>
            <person name="Pangalinan J."/>
            <person name="Salamov A.A."/>
            <person name="Simmons B.A."/>
            <person name="Magnuson J.K."/>
            <person name="Chen J."/>
            <person name="Drula E."/>
            <person name="Henrissat B."/>
            <person name="Wiebenga A."/>
            <person name="Lubbers R.J."/>
            <person name="Gomes A.C."/>
            <person name="Macurrencykelacurrency M.R."/>
            <person name="Stajich J."/>
            <person name="Grigoriev I.V."/>
            <person name="Mortensen U.H."/>
            <person name="De vries R.P."/>
            <person name="Baker S.E."/>
            <person name="Andersen M.R."/>
        </authorList>
    </citation>
    <scope>NUCLEOTIDE SEQUENCE [LARGE SCALE GENOMIC DNA]</scope>
    <source>
        <strain evidence="1 2">CBS 756.74</strain>
    </source>
</reference>
<gene>
    <name evidence="1" type="ORF">BJX68DRAFT_232033</name>
</gene>
<proteinExistence type="predicted"/>
<evidence type="ECO:0000313" key="2">
    <source>
        <dbReference type="Proteomes" id="UP001610444"/>
    </source>
</evidence>